<feature type="region of interest" description="Disordered" evidence="1">
    <location>
        <begin position="57"/>
        <end position="110"/>
    </location>
</feature>
<sequence>MMNRENIHQYHHRPKRSLSSTHSKSHHQSTSPDTNDASLLVEECDRMNPLVLLSARQQARATPDPNSSSSSSSSHSSSYSPSKPTIRNSHHRHPSCFERSSNRDETYSRQQEWEHMKNNLIYGDRQWNSDEDDDQLGSLSSRQNCQSSSQHHHHLLLRTEDDRENRNLNQSSASNCKSNKICAMSMTPARAILPVSSQRSADSSGSSKPTTPISISSTIGKGSSRGLSSDSSRIPSPYSPQDYFDQLSPVHDHLSASHPANLTSDSETSVNRRQSLPPSAALNSMVRSENPRVRSSTVANAANGLLNSFFQRPASTKVIYPSNQISDSPLALTDDDLRTLGMSGSELVRHRVKQDWNRDSGESINRIANTAPPHSTIFTNNQSYPHSFNLTSDNQKSYLVGRRSSLSNNPLSNHMFCNSSPISSVPRSINNSNQFRSARPPKFIFQILLSFDEREKSCLQAVIHLRNLKNGIVHPKAITNQPTQSLASKSNNGSGKSNNSNIDKSSTEVKNVPRPKILYKIPNIIKREDESNRSSPLKSNDSFENQFSRKINLKENQRDPNLMGSLSKDLSKNREDKSRLNTENSYVRSHDNQTLLSQSSSKVSNRRIINGFDRRHLIEQVVKIDWSDGTSESFDPTGLALDLILKKCYCFN</sequence>
<feature type="region of interest" description="Disordered" evidence="1">
    <location>
        <begin position="481"/>
        <end position="513"/>
    </location>
</feature>
<evidence type="ECO:0000313" key="2">
    <source>
        <dbReference type="EMBL" id="CAH7673007.1"/>
    </source>
</evidence>
<gene>
    <name evidence="2" type="ORF">PPACK8108_LOCUS7869</name>
</gene>
<protein>
    <submittedName>
        <fullName evidence="2">Expressed protein</fullName>
    </submittedName>
</protein>
<dbReference type="EMBL" id="CALTRL010001556">
    <property type="protein sequence ID" value="CAH7673007.1"/>
    <property type="molecule type" value="Genomic_DNA"/>
</dbReference>
<feature type="compositionally biased region" description="Polar residues" evidence="1">
    <location>
        <begin position="57"/>
        <end position="66"/>
    </location>
</feature>
<feature type="region of interest" description="Disordered" evidence="1">
    <location>
        <begin position="124"/>
        <end position="174"/>
    </location>
</feature>
<keyword evidence="3" id="KW-1185">Reference proteome</keyword>
<feature type="region of interest" description="Disordered" evidence="1">
    <location>
        <begin position="1"/>
        <end position="36"/>
    </location>
</feature>
<dbReference type="Proteomes" id="UP001153365">
    <property type="component" value="Unassembled WGS sequence"/>
</dbReference>
<organism evidence="2 3">
    <name type="scientific">Phakopsora pachyrhizi</name>
    <name type="common">Asian soybean rust disease fungus</name>
    <dbReference type="NCBI Taxonomy" id="170000"/>
    <lineage>
        <taxon>Eukaryota</taxon>
        <taxon>Fungi</taxon>
        <taxon>Dikarya</taxon>
        <taxon>Basidiomycota</taxon>
        <taxon>Pucciniomycotina</taxon>
        <taxon>Pucciniomycetes</taxon>
        <taxon>Pucciniales</taxon>
        <taxon>Phakopsoraceae</taxon>
        <taxon>Phakopsora</taxon>
    </lineage>
</organism>
<accession>A0AAV0AX60</accession>
<feature type="compositionally biased region" description="Polar residues" evidence="1">
    <location>
        <begin position="581"/>
        <end position="599"/>
    </location>
</feature>
<feature type="region of interest" description="Disordered" evidence="1">
    <location>
        <begin position="550"/>
        <end position="599"/>
    </location>
</feature>
<dbReference type="AlphaFoldDB" id="A0AAV0AX60"/>
<feature type="region of interest" description="Disordered" evidence="1">
    <location>
        <begin position="195"/>
        <end position="294"/>
    </location>
</feature>
<feature type="compositionally biased region" description="Polar residues" evidence="1">
    <location>
        <begin position="258"/>
        <end position="294"/>
    </location>
</feature>
<reference evidence="2" key="1">
    <citation type="submission" date="2022-06" db="EMBL/GenBank/DDBJ databases">
        <authorList>
            <consortium name="SYNGENTA / RWTH Aachen University"/>
        </authorList>
    </citation>
    <scope>NUCLEOTIDE SEQUENCE</scope>
</reference>
<name>A0AAV0AX60_PHAPC</name>
<feature type="compositionally biased region" description="Basic and acidic residues" evidence="1">
    <location>
        <begin position="100"/>
        <end position="110"/>
    </location>
</feature>
<feature type="compositionally biased region" description="Low complexity" evidence="1">
    <location>
        <begin position="488"/>
        <end position="501"/>
    </location>
</feature>
<comment type="caution">
    <text evidence="2">The sequence shown here is derived from an EMBL/GenBank/DDBJ whole genome shotgun (WGS) entry which is preliminary data.</text>
</comment>
<feature type="compositionally biased region" description="Basic and acidic residues" evidence="1">
    <location>
        <begin position="157"/>
        <end position="166"/>
    </location>
</feature>
<evidence type="ECO:0000313" key="3">
    <source>
        <dbReference type="Proteomes" id="UP001153365"/>
    </source>
</evidence>
<feature type="compositionally biased region" description="Basic and acidic residues" evidence="1">
    <location>
        <begin position="569"/>
        <end position="580"/>
    </location>
</feature>
<feature type="compositionally biased region" description="Low complexity" evidence="1">
    <location>
        <begin position="138"/>
        <end position="149"/>
    </location>
</feature>
<feature type="compositionally biased region" description="Low complexity" evidence="1">
    <location>
        <begin position="196"/>
        <end position="240"/>
    </location>
</feature>
<feature type="compositionally biased region" description="Low complexity" evidence="1">
    <location>
        <begin position="67"/>
        <end position="82"/>
    </location>
</feature>
<proteinExistence type="predicted"/>
<evidence type="ECO:0000256" key="1">
    <source>
        <dbReference type="SAM" id="MobiDB-lite"/>
    </source>
</evidence>